<organism evidence="2">
    <name type="scientific">Papilio xuthus</name>
    <name type="common">Asian swallowtail butterfly</name>
    <dbReference type="NCBI Taxonomy" id="66420"/>
    <lineage>
        <taxon>Eukaryota</taxon>
        <taxon>Metazoa</taxon>
        <taxon>Ecdysozoa</taxon>
        <taxon>Arthropoda</taxon>
        <taxon>Hexapoda</taxon>
        <taxon>Insecta</taxon>
        <taxon>Pterygota</taxon>
        <taxon>Neoptera</taxon>
        <taxon>Endopterygota</taxon>
        <taxon>Lepidoptera</taxon>
        <taxon>Glossata</taxon>
        <taxon>Ditrysia</taxon>
        <taxon>Papilionoidea</taxon>
        <taxon>Papilionidae</taxon>
        <taxon>Papilioninae</taxon>
        <taxon>Papilio</taxon>
    </lineage>
</organism>
<name>I4DK77_PAPXU</name>
<sequence length="326" mass="36407">MPKDNEKESETLPVLKITLKNGKQIISQVDEDSVASDDVSDKDKIREKHRSKSKEKSSDRSSSSSRSSSKHSSKSSSDKYKSSHKSSSSKHSSSKERSKDKEKHSSHSSKSKHNTSSGSSSSGRKTSSSSRSKDDKTKHSTEKEKTKEKDDKGKASPNPSAEKSDDKSSTPSIHKLGKIPKLSDVKKDKPSISIEVRKPDEPKPKTVKTFNSKFRKHGLEEEVKPPPSRAALLNKKPPPPLPPSIPIPKRPSPVHNETPPEKKIKTIDMVEKPGAIKLIPPKPKREYILNYLFYNILVTCFIFTGKEGPLWPMSSRKFVYLGCKQW</sequence>
<evidence type="ECO:0000313" key="2">
    <source>
        <dbReference type="EMBL" id="BAM18317.1"/>
    </source>
</evidence>
<reference evidence="2" key="1">
    <citation type="journal article" date="2012" name="BMC Biol.">
        <title>Comprehensive microarray-based analysis for stage-specific larval camouflage pattern-associated genes in the swallowtail butterfly, Papilio xuthus.</title>
        <authorList>
            <person name="Futahashi R."/>
            <person name="Shirataki H."/>
            <person name="Narita T."/>
            <person name="Mita K."/>
            <person name="Fujiwara H."/>
        </authorList>
    </citation>
    <scope>NUCLEOTIDE SEQUENCE</scope>
    <source>
        <tissue evidence="2">Epidermis</tissue>
    </source>
</reference>
<feature type="compositionally biased region" description="Basic and acidic residues" evidence="1">
    <location>
        <begin position="93"/>
        <end position="105"/>
    </location>
</feature>
<feature type="region of interest" description="Disordered" evidence="1">
    <location>
        <begin position="24"/>
        <end position="261"/>
    </location>
</feature>
<proteinExistence type="evidence at transcript level"/>
<evidence type="ECO:0000256" key="1">
    <source>
        <dbReference type="SAM" id="MobiDB-lite"/>
    </source>
</evidence>
<feature type="compositionally biased region" description="Basic and acidic residues" evidence="1">
    <location>
        <begin position="181"/>
        <end position="204"/>
    </location>
</feature>
<feature type="compositionally biased region" description="Pro residues" evidence="1">
    <location>
        <begin position="236"/>
        <end position="251"/>
    </location>
</feature>
<dbReference type="AlphaFoldDB" id="I4DK77"/>
<accession>I4DK77</accession>
<feature type="compositionally biased region" description="Acidic residues" evidence="1">
    <location>
        <begin position="29"/>
        <end position="38"/>
    </location>
</feature>
<dbReference type="EMBL" id="AK401695">
    <property type="protein sequence ID" value="BAM18317.1"/>
    <property type="molecule type" value="mRNA"/>
</dbReference>
<dbReference type="GO" id="GO:0008157">
    <property type="term" value="F:protein phosphatase 1 binding"/>
    <property type="evidence" value="ECO:0007669"/>
    <property type="project" value="TreeGrafter"/>
</dbReference>
<feature type="compositionally biased region" description="Basic and acidic residues" evidence="1">
    <location>
        <begin position="131"/>
        <end position="154"/>
    </location>
</feature>
<feature type="compositionally biased region" description="Low complexity" evidence="1">
    <location>
        <begin position="114"/>
        <end position="130"/>
    </location>
</feature>
<dbReference type="PANTHER" id="PTHR46557:SF1">
    <property type="entry name" value="SERINE_THREONINE-PROTEIN PHOSPHATASE 1 REGULATORY SUBUNIT 10"/>
    <property type="match status" value="1"/>
</dbReference>
<protein>
    <submittedName>
        <fullName evidence="2">Pnuts protein</fullName>
    </submittedName>
</protein>
<dbReference type="PANTHER" id="PTHR46557">
    <property type="entry name" value="SERINE/THREONINE-PROTEIN PHOSPHATASE 1 REGULATORY SUBUNIT 10-RELATED"/>
    <property type="match status" value="1"/>
</dbReference>
<dbReference type="GO" id="GO:0000785">
    <property type="term" value="C:chromatin"/>
    <property type="evidence" value="ECO:0007669"/>
    <property type="project" value="TreeGrafter"/>
</dbReference>
<dbReference type="GO" id="GO:0072357">
    <property type="term" value="C:PTW/PP1 phosphatase complex"/>
    <property type="evidence" value="ECO:0007669"/>
    <property type="project" value="TreeGrafter"/>
</dbReference>